<comment type="caution">
    <text evidence="2">The sequence shown here is derived from an EMBL/GenBank/DDBJ whole genome shotgun (WGS) entry which is preliminary data.</text>
</comment>
<gene>
    <name evidence="2" type="ORF">CVT23_14760</name>
</gene>
<evidence type="ECO:0000259" key="1">
    <source>
        <dbReference type="Pfam" id="PF02627"/>
    </source>
</evidence>
<proteinExistence type="predicted"/>
<dbReference type="GO" id="GO:0051920">
    <property type="term" value="F:peroxiredoxin activity"/>
    <property type="evidence" value="ECO:0007669"/>
    <property type="project" value="InterPro"/>
</dbReference>
<dbReference type="Gene3D" id="1.20.1290.10">
    <property type="entry name" value="AhpD-like"/>
    <property type="match status" value="1"/>
</dbReference>
<dbReference type="OrthoDB" id="4704294at2"/>
<keyword evidence="3" id="KW-1185">Reference proteome</keyword>
<dbReference type="Pfam" id="PF02627">
    <property type="entry name" value="CMD"/>
    <property type="match status" value="1"/>
</dbReference>
<dbReference type="Proteomes" id="UP000229498">
    <property type="component" value="Unassembled WGS sequence"/>
</dbReference>
<dbReference type="AlphaFoldDB" id="A0A2M9FZM2"/>
<evidence type="ECO:0000313" key="2">
    <source>
        <dbReference type="EMBL" id="PJK28889.1"/>
    </source>
</evidence>
<dbReference type="SUPFAM" id="SSF69118">
    <property type="entry name" value="AhpD-like"/>
    <property type="match status" value="1"/>
</dbReference>
<dbReference type="PANTHER" id="PTHR34846">
    <property type="entry name" value="4-CARBOXYMUCONOLACTONE DECARBOXYLASE FAMILY PROTEIN (AFU_ORTHOLOGUE AFUA_6G11590)"/>
    <property type="match status" value="1"/>
</dbReference>
<accession>A0A2M9FZM2</accession>
<reference evidence="2 3" key="1">
    <citation type="submission" date="2017-11" db="EMBL/GenBank/DDBJ databases">
        <title>Draft genome sequence of Rhizobiales bacterium SY3-13.</title>
        <authorList>
            <person name="Sun C."/>
        </authorList>
    </citation>
    <scope>NUCLEOTIDE SEQUENCE [LARGE SCALE GENOMIC DNA]</scope>
    <source>
        <strain evidence="2 3">SY3-13</strain>
    </source>
</reference>
<dbReference type="PANTHER" id="PTHR34846:SF11">
    <property type="entry name" value="4-CARBOXYMUCONOLACTONE DECARBOXYLASE FAMILY PROTEIN (AFU_ORTHOLOGUE AFUA_6G11590)"/>
    <property type="match status" value="1"/>
</dbReference>
<organism evidence="2 3">
    <name type="scientific">Minwuia thermotolerans</name>
    <dbReference type="NCBI Taxonomy" id="2056226"/>
    <lineage>
        <taxon>Bacteria</taxon>
        <taxon>Pseudomonadati</taxon>
        <taxon>Pseudomonadota</taxon>
        <taxon>Alphaproteobacteria</taxon>
        <taxon>Minwuiales</taxon>
        <taxon>Minwuiaceae</taxon>
        <taxon>Minwuia</taxon>
    </lineage>
</organism>
<feature type="domain" description="Carboxymuconolactone decarboxylase-like" evidence="1">
    <location>
        <begin position="39"/>
        <end position="118"/>
    </location>
</feature>
<sequence length="179" mass="20037">MARIPYVDPAEAPEDVAALLAKVPPINVMRMLAHAAPEFRRFVSFSDALLRKSDIDKWWLELAILRVGHLSSAPYEIFQHEALARAVGGPEEKIAAVGRWPETDAFDADEELILAYTDDVVNNVRASDATFEPLRAKLSHQGLVELTMAIGFYMMVSRLLNTFDVEIEADGKSRINLER</sequence>
<dbReference type="InterPro" id="IPR029032">
    <property type="entry name" value="AhpD-like"/>
</dbReference>
<dbReference type="EMBL" id="PHIG01000038">
    <property type="protein sequence ID" value="PJK28889.1"/>
    <property type="molecule type" value="Genomic_DNA"/>
</dbReference>
<protein>
    <submittedName>
        <fullName evidence="2">Carboxymuconolactone decarboxylase family protein</fullName>
    </submittedName>
</protein>
<name>A0A2M9FZM2_9PROT</name>
<dbReference type="InterPro" id="IPR003779">
    <property type="entry name" value="CMD-like"/>
</dbReference>
<evidence type="ECO:0000313" key="3">
    <source>
        <dbReference type="Proteomes" id="UP000229498"/>
    </source>
</evidence>
<dbReference type="RefSeq" id="WP_109794994.1">
    <property type="nucleotide sequence ID" value="NZ_PHIG01000038.1"/>
</dbReference>